<proteinExistence type="inferred from homology"/>
<dbReference type="SUPFAM" id="SSF50475">
    <property type="entry name" value="FMN-binding split barrel"/>
    <property type="match status" value="1"/>
</dbReference>
<dbReference type="AlphaFoldDB" id="A0A2A2AAS8"/>
<evidence type="ECO:0000259" key="3">
    <source>
        <dbReference type="SMART" id="SM00903"/>
    </source>
</evidence>
<dbReference type="InterPro" id="IPR002563">
    <property type="entry name" value="Flavin_Rdtase-like_dom"/>
</dbReference>
<dbReference type="InterPro" id="IPR012349">
    <property type="entry name" value="Split_barrel_FMN-bd"/>
</dbReference>
<evidence type="ECO:0000256" key="2">
    <source>
        <dbReference type="ARBA" id="ARBA00023002"/>
    </source>
</evidence>
<dbReference type="Gene3D" id="2.30.110.10">
    <property type="entry name" value="Electron Transport, Fmn-binding Protein, Chain A"/>
    <property type="match status" value="1"/>
</dbReference>
<evidence type="ECO:0000256" key="1">
    <source>
        <dbReference type="ARBA" id="ARBA00008898"/>
    </source>
</evidence>
<accession>A0A2A2AAS8</accession>
<dbReference type="Pfam" id="PF01613">
    <property type="entry name" value="Flavin_Reduct"/>
    <property type="match status" value="1"/>
</dbReference>
<comment type="caution">
    <text evidence="4">The sequence shown here is derived from an EMBL/GenBank/DDBJ whole genome shotgun (WGS) entry which is preliminary data.</text>
</comment>
<dbReference type="Proteomes" id="UP000217999">
    <property type="component" value="Unassembled WGS sequence"/>
</dbReference>
<keyword evidence="2" id="KW-0560">Oxidoreductase</keyword>
<reference evidence="4 5" key="1">
    <citation type="submission" date="2017-08" db="EMBL/GenBank/DDBJ databases">
        <title>WGS of Clinical strains of the CDC Group NO-1 linked to zoonotic infections in humans.</title>
        <authorList>
            <person name="Bernier A.-M."/>
            <person name="Bernard K."/>
        </authorList>
    </citation>
    <scope>NUCLEOTIDE SEQUENCE [LARGE SCALE GENOMIC DNA]</scope>
    <source>
        <strain evidence="4 5">NML03-0146</strain>
    </source>
</reference>
<dbReference type="GO" id="GO:0042602">
    <property type="term" value="F:riboflavin reductase (NADPH) activity"/>
    <property type="evidence" value="ECO:0007669"/>
    <property type="project" value="TreeGrafter"/>
</dbReference>
<name>A0A2A2AAS8_9BURK</name>
<dbReference type="InterPro" id="IPR050268">
    <property type="entry name" value="NADH-dep_flavin_reductase"/>
</dbReference>
<dbReference type="EMBL" id="NSJF01000003">
    <property type="protein sequence ID" value="PAT34877.1"/>
    <property type="molecule type" value="Genomic_DNA"/>
</dbReference>
<evidence type="ECO:0000313" key="4">
    <source>
        <dbReference type="EMBL" id="PAT34877.1"/>
    </source>
</evidence>
<dbReference type="PANTHER" id="PTHR30466:SF11">
    <property type="entry name" value="FLAVIN-DEPENDENT MONOOXYGENASE, REDUCTASE SUBUNIT HSAB"/>
    <property type="match status" value="1"/>
</dbReference>
<dbReference type="PANTHER" id="PTHR30466">
    <property type="entry name" value="FLAVIN REDUCTASE"/>
    <property type="match status" value="1"/>
</dbReference>
<evidence type="ECO:0000313" key="5">
    <source>
        <dbReference type="Proteomes" id="UP000217999"/>
    </source>
</evidence>
<organism evidence="4 5">
    <name type="scientific">Vandammella animalimorsus</name>
    <dbReference type="NCBI Taxonomy" id="2029117"/>
    <lineage>
        <taxon>Bacteria</taxon>
        <taxon>Pseudomonadati</taxon>
        <taxon>Pseudomonadota</taxon>
        <taxon>Betaproteobacteria</taxon>
        <taxon>Burkholderiales</taxon>
        <taxon>Comamonadaceae</taxon>
        <taxon>Vandammella</taxon>
    </lineage>
</organism>
<dbReference type="SMART" id="SM00903">
    <property type="entry name" value="Flavin_Reduct"/>
    <property type="match status" value="1"/>
</dbReference>
<protein>
    <submittedName>
        <fullName evidence="4">Oxidoreductase</fullName>
    </submittedName>
</protein>
<sequence>MCKSVMLDGKRVRDAFSRFPSGVAAIAARCEGRLQVLVASSFTVGVSLDPPLAGVFVQKGSSTWRVLVRAPRLGVSILGAKHAAICRQLACRDKEVRFCGVPTRETPMGAVRIEGASVWFDCSVHALHDAGDHDAVQLLVHDFRIDEAVDPLVFHCSRFTHLMPPVQQASCAGGAP</sequence>
<comment type="similarity">
    <text evidence="1">Belongs to the non-flavoprotein flavin reductase family.</text>
</comment>
<dbReference type="GO" id="GO:0010181">
    <property type="term" value="F:FMN binding"/>
    <property type="evidence" value="ECO:0007669"/>
    <property type="project" value="InterPro"/>
</dbReference>
<gene>
    <name evidence="4" type="ORF">CK620_07030</name>
</gene>
<feature type="domain" description="Flavin reductase like" evidence="3">
    <location>
        <begin position="16"/>
        <end position="161"/>
    </location>
</feature>